<dbReference type="InterPro" id="IPR039657">
    <property type="entry name" value="Dimethylallyltransferase"/>
</dbReference>
<dbReference type="HAMAP" id="MF_00185">
    <property type="entry name" value="IPP_trans"/>
    <property type="match status" value="1"/>
</dbReference>
<evidence type="ECO:0000256" key="8">
    <source>
        <dbReference type="ARBA" id="ARBA00022842"/>
    </source>
</evidence>
<dbReference type="EC" id="2.5.1.75" evidence="3"/>
<evidence type="ECO:0000256" key="6">
    <source>
        <dbReference type="ARBA" id="ARBA00022741"/>
    </source>
</evidence>
<dbReference type="Gene3D" id="3.40.50.300">
    <property type="entry name" value="P-loop containing nucleotide triphosphate hydrolases"/>
    <property type="match status" value="1"/>
</dbReference>
<evidence type="ECO:0000313" key="10">
    <source>
        <dbReference type="EMBL" id="VAW15630.1"/>
    </source>
</evidence>
<dbReference type="EMBL" id="UOEQ01000068">
    <property type="protein sequence ID" value="VAW15630.1"/>
    <property type="molecule type" value="Genomic_DNA"/>
</dbReference>
<keyword evidence="6" id="KW-0547">Nucleotide-binding</keyword>
<keyword evidence="8" id="KW-0460">Magnesium</keyword>
<proteinExistence type="inferred from homology"/>
<organism evidence="10">
    <name type="scientific">hydrothermal vent metagenome</name>
    <dbReference type="NCBI Taxonomy" id="652676"/>
    <lineage>
        <taxon>unclassified sequences</taxon>
        <taxon>metagenomes</taxon>
        <taxon>ecological metagenomes</taxon>
    </lineage>
</organism>
<reference evidence="10" key="1">
    <citation type="submission" date="2018-06" db="EMBL/GenBank/DDBJ databases">
        <authorList>
            <person name="Zhirakovskaya E."/>
        </authorList>
    </citation>
    <scope>NUCLEOTIDE SEQUENCE</scope>
</reference>
<dbReference type="AlphaFoldDB" id="A0A3B0TFG2"/>
<dbReference type="InterPro" id="IPR018022">
    <property type="entry name" value="IPT"/>
</dbReference>
<keyword evidence="5" id="KW-0819">tRNA processing</keyword>
<dbReference type="GO" id="GO:0005524">
    <property type="term" value="F:ATP binding"/>
    <property type="evidence" value="ECO:0007669"/>
    <property type="project" value="UniProtKB-KW"/>
</dbReference>
<dbReference type="GO" id="GO:0052381">
    <property type="term" value="F:tRNA dimethylallyltransferase activity"/>
    <property type="evidence" value="ECO:0007669"/>
    <property type="project" value="UniProtKB-EC"/>
</dbReference>
<comment type="cofactor">
    <cofactor evidence="1">
        <name>Mg(2+)</name>
        <dbReference type="ChEBI" id="CHEBI:18420"/>
    </cofactor>
</comment>
<evidence type="ECO:0000256" key="4">
    <source>
        <dbReference type="ARBA" id="ARBA00022679"/>
    </source>
</evidence>
<gene>
    <name evidence="10" type="ORF">MNBD_ALPHA11-1231</name>
</gene>
<sequence>MGDTEINIDWEQSANIAVLIAGPTASGKSKLALKIAQEIDGVIINADSMQVYSVLDVLSARPLSEDMAQVEHFLYGILSPTERCSTGVWLREVAKLLARDDLKNKNKIFVGGTGLYFKALIDGFIEIPDISSQIISEIEALVAPLSRQQRKDLLADRDPEMAKILLEPDRQRLVRALSVLAQTGRSLASWQKDEQQGLLGSYNLKKIVLNPAREILNERIKKRFLSMWENGAVEEVKSILSLDIDPSMPAMKAIGVREISGWLAGEFSKEQVIEKAIIASRQYAKRQRTWFRRQMSDWEWRQ</sequence>
<keyword evidence="4 10" id="KW-0808">Transferase</keyword>
<keyword evidence="7" id="KW-0067">ATP-binding</keyword>
<dbReference type="Pfam" id="PF01715">
    <property type="entry name" value="IPPT"/>
    <property type="match status" value="1"/>
</dbReference>
<evidence type="ECO:0000256" key="1">
    <source>
        <dbReference type="ARBA" id="ARBA00001946"/>
    </source>
</evidence>
<dbReference type="Gene3D" id="1.10.20.140">
    <property type="match status" value="1"/>
</dbReference>
<evidence type="ECO:0000256" key="9">
    <source>
        <dbReference type="ARBA" id="ARBA00049563"/>
    </source>
</evidence>
<dbReference type="NCBIfam" id="TIGR00174">
    <property type="entry name" value="miaA"/>
    <property type="match status" value="1"/>
</dbReference>
<comment type="catalytic activity">
    <reaction evidence="9">
        <text>adenosine(37) in tRNA + dimethylallyl diphosphate = N(6)-dimethylallyladenosine(37) in tRNA + diphosphate</text>
        <dbReference type="Rhea" id="RHEA:26482"/>
        <dbReference type="Rhea" id="RHEA-COMP:10162"/>
        <dbReference type="Rhea" id="RHEA-COMP:10375"/>
        <dbReference type="ChEBI" id="CHEBI:33019"/>
        <dbReference type="ChEBI" id="CHEBI:57623"/>
        <dbReference type="ChEBI" id="CHEBI:74411"/>
        <dbReference type="ChEBI" id="CHEBI:74415"/>
        <dbReference type="EC" id="2.5.1.75"/>
    </reaction>
</comment>
<evidence type="ECO:0000256" key="5">
    <source>
        <dbReference type="ARBA" id="ARBA00022694"/>
    </source>
</evidence>
<dbReference type="GO" id="GO:0006400">
    <property type="term" value="P:tRNA modification"/>
    <property type="evidence" value="ECO:0007669"/>
    <property type="project" value="TreeGrafter"/>
</dbReference>
<evidence type="ECO:0000256" key="2">
    <source>
        <dbReference type="ARBA" id="ARBA00005842"/>
    </source>
</evidence>
<accession>A0A3B0TFG2</accession>
<evidence type="ECO:0000256" key="7">
    <source>
        <dbReference type="ARBA" id="ARBA00022840"/>
    </source>
</evidence>
<dbReference type="PANTHER" id="PTHR11088:SF60">
    <property type="entry name" value="TRNA DIMETHYLALLYLTRANSFERASE"/>
    <property type="match status" value="1"/>
</dbReference>
<comment type="similarity">
    <text evidence="2">Belongs to the IPP transferase family.</text>
</comment>
<dbReference type="PANTHER" id="PTHR11088">
    <property type="entry name" value="TRNA DIMETHYLALLYLTRANSFERASE"/>
    <property type="match status" value="1"/>
</dbReference>
<evidence type="ECO:0000256" key="3">
    <source>
        <dbReference type="ARBA" id="ARBA00012665"/>
    </source>
</evidence>
<protein>
    <recommendedName>
        <fullName evidence="3">tRNA dimethylallyltransferase</fullName>
        <ecNumber evidence="3">2.5.1.75</ecNumber>
    </recommendedName>
</protein>
<dbReference type="InterPro" id="IPR027417">
    <property type="entry name" value="P-loop_NTPase"/>
</dbReference>
<name>A0A3B0TFG2_9ZZZZ</name>
<dbReference type="SUPFAM" id="SSF52540">
    <property type="entry name" value="P-loop containing nucleoside triphosphate hydrolases"/>
    <property type="match status" value="2"/>
</dbReference>